<name>A0A9J5YEE6_SOLCO</name>
<dbReference type="Pfam" id="PF13962">
    <property type="entry name" value="PGG"/>
    <property type="match status" value="1"/>
</dbReference>
<organism evidence="2 3">
    <name type="scientific">Solanum commersonii</name>
    <name type="common">Commerson's wild potato</name>
    <name type="synonym">Commerson's nightshade</name>
    <dbReference type="NCBI Taxonomy" id="4109"/>
    <lineage>
        <taxon>Eukaryota</taxon>
        <taxon>Viridiplantae</taxon>
        <taxon>Streptophyta</taxon>
        <taxon>Embryophyta</taxon>
        <taxon>Tracheophyta</taxon>
        <taxon>Spermatophyta</taxon>
        <taxon>Magnoliopsida</taxon>
        <taxon>eudicotyledons</taxon>
        <taxon>Gunneridae</taxon>
        <taxon>Pentapetalae</taxon>
        <taxon>asterids</taxon>
        <taxon>lamiids</taxon>
        <taxon>Solanales</taxon>
        <taxon>Solanaceae</taxon>
        <taxon>Solanoideae</taxon>
        <taxon>Solaneae</taxon>
        <taxon>Solanum</taxon>
    </lineage>
</organism>
<comment type="caution">
    <text evidence="2">The sequence shown here is derived from an EMBL/GenBank/DDBJ whole genome shotgun (WGS) entry which is preliminary data.</text>
</comment>
<evidence type="ECO:0000313" key="3">
    <source>
        <dbReference type="Proteomes" id="UP000824120"/>
    </source>
</evidence>
<dbReference type="EMBL" id="JACXVP010000007">
    <property type="protein sequence ID" value="KAG5597374.1"/>
    <property type="molecule type" value="Genomic_DNA"/>
</dbReference>
<accession>A0A9J5YEE6</accession>
<dbReference type="Proteomes" id="UP000824120">
    <property type="component" value="Chromosome 7"/>
</dbReference>
<dbReference type="InterPro" id="IPR026961">
    <property type="entry name" value="PGG_dom"/>
</dbReference>
<dbReference type="AlphaFoldDB" id="A0A9J5YEE6"/>
<evidence type="ECO:0000313" key="2">
    <source>
        <dbReference type="EMBL" id="KAG5597374.1"/>
    </source>
</evidence>
<reference evidence="2 3" key="1">
    <citation type="submission" date="2020-09" db="EMBL/GenBank/DDBJ databases">
        <title>De no assembly of potato wild relative species, Solanum commersonii.</title>
        <authorList>
            <person name="Cho K."/>
        </authorList>
    </citation>
    <scope>NUCLEOTIDE SEQUENCE [LARGE SCALE GENOMIC DNA]</scope>
    <source>
        <strain evidence="2">LZ3.2</strain>
        <tissue evidence="2">Leaf</tissue>
    </source>
</reference>
<evidence type="ECO:0000259" key="1">
    <source>
        <dbReference type="Pfam" id="PF13962"/>
    </source>
</evidence>
<dbReference type="OrthoDB" id="10040922at2759"/>
<keyword evidence="3" id="KW-1185">Reference proteome</keyword>
<sequence>MAFNKQNQTPLDIVMSRTRTITKVKLVAGLCGTNARLGQRCDFEEDAKAIAKRAKSEVDKILKSTEIQVVVATLIMRVSFTAGFTLPGGLEDNDDGPNKGMATLIKKTASNPCICYFGCPGIYILS</sequence>
<proteinExistence type="predicted"/>
<feature type="domain" description="PGG" evidence="1">
    <location>
        <begin position="63"/>
        <end position="108"/>
    </location>
</feature>
<protein>
    <recommendedName>
        <fullName evidence="1">PGG domain-containing protein</fullName>
    </recommendedName>
</protein>
<gene>
    <name evidence="2" type="ORF">H5410_038606</name>
</gene>